<accession>A0AAV0X3N7</accession>
<evidence type="ECO:0008006" key="3">
    <source>
        <dbReference type="Google" id="ProtNLM"/>
    </source>
</evidence>
<keyword evidence="2" id="KW-1185">Reference proteome</keyword>
<gene>
    <name evidence="1" type="ORF">MEUPH1_LOCUS17849</name>
</gene>
<dbReference type="Proteomes" id="UP001160148">
    <property type="component" value="Unassembled WGS sequence"/>
</dbReference>
<organism evidence="1 2">
    <name type="scientific">Macrosiphum euphorbiae</name>
    <name type="common">potato aphid</name>
    <dbReference type="NCBI Taxonomy" id="13131"/>
    <lineage>
        <taxon>Eukaryota</taxon>
        <taxon>Metazoa</taxon>
        <taxon>Ecdysozoa</taxon>
        <taxon>Arthropoda</taxon>
        <taxon>Hexapoda</taxon>
        <taxon>Insecta</taxon>
        <taxon>Pterygota</taxon>
        <taxon>Neoptera</taxon>
        <taxon>Paraneoptera</taxon>
        <taxon>Hemiptera</taxon>
        <taxon>Sternorrhyncha</taxon>
        <taxon>Aphidomorpha</taxon>
        <taxon>Aphidoidea</taxon>
        <taxon>Aphididae</taxon>
        <taxon>Macrosiphini</taxon>
        <taxon>Macrosiphum</taxon>
    </lineage>
</organism>
<protein>
    <recommendedName>
        <fullName evidence="3">Transposase</fullName>
    </recommendedName>
</protein>
<comment type="caution">
    <text evidence="1">The sequence shown here is derived from an EMBL/GenBank/DDBJ whole genome shotgun (WGS) entry which is preliminary data.</text>
</comment>
<proteinExistence type="predicted"/>
<dbReference type="AlphaFoldDB" id="A0AAV0X3N7"/>
<evidence type="ECO:0000313" key="2">
    <source>
        <dbReference type="Proteomes" id="UP001160148"/>
    </source>
</evidence>
<dbReference type="EMBL" id="CARXXK010000003">
    <property type="protein sequence ID" value="CAI6362813.1"/>
    <property type="molecule type" value="Genomic_DNA"/>
</dbReference>
<evidence type="ECO:0000313" key="1">
    <source>
        <dbReference type="EMBL" id="CAI6362813.1"/>
    </source>
</evidence>
<sequence length="97" mass="11173">MQNSVKALSFDITAVSSGRLGGTCVLLERLLGKKLFYLPCRHHIYEIILRSVFEEKFNKPTAKDVPIFKRFQLSWKKKNKNGFSPGISDKQIKEMIN</sequence>
<name>A0AAV0X3N7_9HEMI</name>
<reference evidence="1 2" key="1">
    <citation type="submission" date="2023-01" db="EMBL/GenBank/DDBJ databases">
        <authorList>
            <person name="Whitehead M."/>
        </authorList>
    </citation>
    <scope>NUCLEOTIDE SEQUENCE [LARGE SCALE GENOMIC DNA]</scope>
</reference>